<dbReference type="GO" id="GO:0016020">
    <property type="term" value="C:membrane"/>
    <property type="evidence" value="ECO:0007669"/>
    <property type="project" value="UniProtKB-SubCell"/>
</dbReference>
<dbReference type="GO" id="GO:0012505">
    <property type="term" value="C:endomembrane system"/>
    <property type="evidence" value="ECO:0007669"/>
    <property type="project" value="UniProtKB-SubCell"/>
</dbReference>
<feature type="domain" description="Fringe-like glycosyltransferase" evidence="11">
    <location>
        <begin position="277"/>
        <end position="490"/>
    </location>
</feature>
<evidence type="ECO:0000256" key="6">
    <source>
        <dbReference type="ARBA" id="ARBA00022968"/>
    </source>
</evidence>
<evidence type="ECO:0000256" key="1">
    <source>
        <dbReference type="ARBA" id="ARBA00004606"/>
    </source>
</evidence>
<evidence type="ECO:0000256" key="7">
    <source>
        <dbReference type="ARBA" id="ARBA00022989"/>
    </source>
</evidence>
<dbReference type="EnsemblMetazoa" id="XM_030992277">
    <property type="protein sequence ID" value="XP_030848137"/>
    <property type="gene ID" value="LOC575710"/>
</dbReference>
<organism evidence="12 13">
    <name type="scientific">Strongylocentrotus purpuratus</name>
    <name type="common">Purple sea urchin</name>
    <dbReference type="NCBI Taxonomy" id="7668"/>
    <lineage>
        <taxon>Eukaryota</taxon>
        <taxon>Metazoa</taxon>
        <taxon>Echinodermata</taxon>
        <taxon>Eleutherozoa</taxon>
        <taxon>Echinozoa</taxon>
        <taxon>Echinoidea</taxon>
        <taxon>Euechinoidea</taxon>
        <taxon>Echinacea</taxon>
        <taxon>Camarodonta</taxon>
        <taxon>Echinidea</taxon>
        <taxon>Strongylocentrotidae</taxon>
        <taxon>Strongylocentrotus</taxon>
    </lineage>
</organism>
<evidence type="ECO:0000256" key="3">
    <source>
        <dbReference type="ARBA" id="ARBA00022676"/>
    </source>
</evidence>
<name>A0A7M7PAD2_STRPU</name>
<evidence type="ECO:0000256" key="4">
    <source>
        <dbReference type="ARBA" id="ARBA00022679"/>
    </source>
</evidence>
<dbReference type="CTD" id="145173"/>
<dbReference type="Proteomes" id="UP000007110">
    <property type="component" value="Unassembled WGS sequence"/>
</dbReference>
<dbReference type="InterPro" id="IPR003378">
    <property type="entry name" value="Fringe-like_glycosylTrfase"/>
</dbReference>
<proteinExistence type="inferred from homology"/>
<evidence type="ECO:0000313" key="12">
    <source>
        <dbReference type="EnsemblMetazoa" id="XP_030848137"/>
    </source>
</evidence>
<feature type="chain" id="PRO_5029649525" description="Fringe-like glycosyltransferase domain-containing protein" evidence="10">
    <location>
        <begin position="20"/>
        <end position="506"/>
    </location>
</feature>
<evidence type="ECO:0000256" key="10">
    <source>
        <dbReference type="SAM" id="SignalP"/>
    </source>
</evidence>
<dbReference type="GeneID" id="575710"/>
<protein>
    <recommendedName>
        <fullName evidence="11">Fringe-like glycosyltransferase domain-containing protein</fullName>
    </recommendedName>
</protein>
<keyword evidence="3" id="KW-0328">Glycosyltransferase</keyword>
<dbReference type="AlphaFoldDB" id="A0A7M7PAD2"/>
<evidence type="ECO:0000256" key="8">
    <source>
        <dbReference type="ARBA" id="ARBA00023136"/>
    </source>
</evidence>
<dbReference type="FunCoup" id="A0A7M7PAD2">
    <property type="interactions" value="274"/>
</dbReference>
<keyword evidence="13" id="KW-1185">Reference proteome</keyword>
<evidence type="ECO:0000256" key="2">
    <source>
        <dbReference type="ARBA" id="ARBA00008661"/>
    </source>
</evidence>
<accession>A0A7M7PAD2</accession>
<sequence>MPRFTIIFAMLMIGTYAVAFNPYQDVSERLKGAHEVGLEDVVFVIRSQAPSPHVERARRIKDDIAQQCRLHNLDHPDVVLLHERYGGPYSGHWTLLPALPKIYNEFEQKKWFFFCEEDTRVNVQGLIALLSRFSSGEDWFLGKSLFDQEATIIHHFRFHDSLSEFIFPDFDAGWILSEAVMKSMVSRLDKEKPKIDFSIDVKHELAHYIWNEESGLHMTGLPQLCAGNIDPSDLSPLTDEQAMQKIQSSKANPTKSGSICVTASPKALPECGPPVPGKNVFFAVKTCEKFHSERVPVVQRTWGRFAEHMVYFSNKADISIPTVDLGVPNTERGHCGKTFAIFDQFLNNPEYRTFPWLAITDDDTIISVSRLQRLLSCYDATKPVMLGERYGYGQVKGLGYDYITGGGGMIFSRPAVDDIISNGCRCSKNDDPDDMIIGMCAKRYRIPLANSPLFHQARPSDYAKGLLAHQTPVSFHKHWNVNPDQVYSDWFLKADEDLKNASHDEL</sequence>
<dbReference type="Gene3D" id="3.90.550.50">
    <property type="match status" value="2"/>
</dbReference>
<dbReference type="FunFam" id="3.90.550.50:FF:000008">
    <property type="entry name" value="Beta-1,3-glucosyltransferase"/>
    <property type="match status" value="1"/>
</dbReference>
<reference evidence="13" key="1">
    <citation type="submission" date="2015-02" db="EMBL/GenBank/DDBJ databases">
        <title>Genome sequencing for Strongylocentrotus purpuratus.</title>
        <authorList>
            <person name="Murali S."/>
            <person name="Liu Y."/>
            <person name="Vee V."/>
            <person name="English A."/>
            <person name="Wang M."/>
            <person name="Skinner E."/>
            <person name="Han Y."/>
            <person name="Muzny D.M."/>
            <person name="Worley K.C."/>
            <person name="Gibbs R.A."/>
        </authorList>
    </citation>
    <scope>NUCLEOTIDE SEQUENCE</scope>
</reference>
<dbReference type="OMA" id="CATYPRF"/>
<evidence type="ECO:0000256" key="9">
    <source>
        <dbReference type="ARBA" id="ARBA00037847"/>
    </source>
</evidence>
<dbReference type="KEGG" id="spu:575710"/>
<keyword evidence="8" id="KW-0472">Membrane</keyword>
<evidence type="ECO:0000313" key="13">
    <source>
        <dbReference type="Proteomes" id="UP000007110"/>
    </source>
</evidence>
<comment type="subcellular location">
    <subcellularLocation>
        <location evidence="9">Endomembrane system</location>
        <topology evidence="9">Single-pass membrane protein</topology>
    </subcellularLocation>
    <subcellularLocation>
        <location evidence="1">Membrane</location>
        <topology evidence="1">Single-pass type II membrane protein</topology>
    </subcellularLocation>
</comment>
<dbReference type="PANTHER" id="PTHR10811">
    <property type="entry name" value="FRINGE-RELATED"/>
    <property type="match status" value="1"/>
</dbReference>
<dbReference type="InParanoid" id="A0A7M7PAD2"/>
<feature type="domain" description="Fringe-like glycosyltransferase" evidence="11">
    <location>
        <begin position="107"/>
        <end position="186"/>
    </location>
</feature>
<dbReference type="OrthoDB" id="421979at2759"/>
<evidence type="ECO:0000256" key="5">
    <source>
        <dbReference type="ARBA" id="ARBA00022692"/>
    </source>
</evidence>
<reference evidence="12" key="2">
    <citation type="submission" date="2021-01" db="UniProtKB">
        <authorList>
            <consortium name="EnsemblMetazoa"/>
        </authorList>
    </citation>
    <scope>IDENTIFICATION</scope>
</reference>
<feature type="signal peptide" evidence="10">
    <location>
        <begin position="1"/>
        <end position="19"/>
    </location>
</feature>
<dbReference type="Pfam" id="PF02434">
    <property type="entry name" value="Fringe"/>
    <property type="match status" value="2"/>
</dbReference>
<evidence type="ECO:0000259" key="11">
    <source>
        <dbReference type="Pfam" id="PF02434"/>
    </source>
</evidence>
<dbReference type="GO" id="GO:0016263">
    <property type="term" value="F:glycoprotein-N-acetylgalactosamine 3-beta-galactosyltransferase activity"/>
    <property type="evidence" value="ECO:0000318"/>
    <property type="project" value="GO_Central"/>
</dbReference>
<keyword evidence="4" id="KW-0808">Transferase</keyword>
<dbReference type="RefSeq" id="XP_030848137.1">
    <property type="nucleotide sequence ID" value="XM_030992277.1"/>
</dbReference>
<comment type="similarity">
    <text evidence="2">Belongs to the glycosyltransferase 31 family.</text>
</comment>
<keyword evidence="7" id="KW-1133">Transmembrane helix</keyword>
<keyword evidence="5" id="KW-0812">Transmembrane</keyword>
<keyword evidence="6" id="KW-0735">Signal-anchor</keyword>
<keyword evidence="10" id="KW-0732">Signal</keyword>